<dbReference type="Gene3D" id="2.120.10.10">
    <property type="match status" value="1"/>
</dbReference>
<dbReference type="PANTHER" id="PTHR38792:SF3">
    <property type="entry name" value="BNR_ASP-BOX REPEAT DOMAIN PROTEIN (AFU_ORTHOLOGUE AFUA_7G06430)-RELATED"/>
    <property type="match status" value="1"/>
</dbReference>
<feature type="non-terminal residue" evidence="1">
    <location>
        <position position="300"/>
    </location>
</feature>
<gene>
    <name evidence="1" type="ORF">BCR38DRAFT_298118</name>
</gene>
<dbReference type="GeneID" id="63770731"/>
<reference evidence="1 2" key="1">
    <citation type="submission" date="2016-07" db="EMBL/GenBank/DDBJ databases">
        <title>Pervasive Adenine N6-methylation of Active Genes in Fungi.</title>
        <authorList>
            <consortium name="DOE Joint Genome Institute"/>
            <person name="Mondo S.J."/>
            <person name="Dannebaum R.O."/>
            <person name="Kuo R.C."/>
            <person name="Labutti K."/>
            <person name="Haridas S."/>
            <person name="Kuo A."/>
            <person name="Salamov A."/>
            <person name="Ahrendt S.R."/>
            <person name="Lipzen A."/>
            <person name="Sullivan W."/>
            <person name="Andreopoulos W.B."/>
            <person name="Clum A."/>
            <person name="Lindquist E."/>
            <person name="Daum C."/>
            <person name="Ramamoorthy G.K."/>
            <person name="Gryganskyi A."/>
            <person name="Culley D."/>
            <person name="Magnuson J.K."/>
            <person name="James T.Y."/>
            <person name="O'Malley M.A."/>
            <person name="Stajich J.E."/>
            <person name="Spatafora J.W."/>
            <person name="Visel A."/>
            <person name="Grigoriev I.V."/>
        </authorList>
    </citation>
    <scope>NUCLEOTIDE SEQUENCE [LARGE SCALE GENOMIC DNA]</scope>
    <source>
        <strain evidence="1 2">CBS 129021</strain>
    </source>
</reference>
<dbReference type="CDD" id="cd15482">
    <property type="entry name" value="Sialidase_non-viral"/>
    <property type="match status" value="1"/>
</dbReference>
<evidence type="ECO:0000313" key="1">
    <source>
        <dbReference type="EMBL" id="ORY58912.1"/>
    </source>
</evidence>
<evidence type="ECO:0000313" key="2">
    <source>
        <dbReference type="Proteomes" id="UP000193689"/>
    </source>
</evidence>
<comment type="caution">
    <text evidence="1">The sequence shown here is derived from an EMBL/GenBank/DDBJ whole genome shotgun (WGS) entry which is preliminary data.</text>
</comment>
<accession>A0A1Y2DI54</accession>
<dbReference type="EMBL" id="MCFJ01000015">
    <property type="protein sequence ID" value="ORY58912.1"/>
    <property type="molecule type" value="Genomic_DNA"/>
</dbReference>
<feature type="non-terminal residue" evidence="1">
    <location>
        <position position="1"/>
    </location>
</feature>
<protein>
    <submittedName>
        <fullName evidence="1">Sialidase</fullName>
    </submittedName>
</protein>
<proteinExistence type="predicted"/>
<dbReference type="InParanoid" id="A0A1Y2DI54"/>
<dbReference type="Proteomes" id="UP000193689">
    <property type="component" value="Unassembled WGS sequence"/>
</dbReference>
<dbReference type="PANTHER" id="PTHR38792">
    <property type="entry name" value="BNR/ASP-BOX REPEAT DOMAIN PROTEIN (AFU_ORTHOLOGUE AFUA_7G06430)-RELATED"/>
    <property type="match status" value="1"/>
</dbReference>
<dbReference type="AlphaFoldDB" id="A0A1Y2DI54"/>
<name>A0A1Y2DI54_9PEZI</name>
<dbReference type="RefSeq" id="XP_040711724.1">
    <property type="nucleotide sequence ID" value="XM_040854519.1"/>
</dbReference>
<dbReference type="STRING" id="1141098.A0A1Y2DI54"/>
<sequence length="300" mass="31836">GTYPRLALLSDNSILVGYTQISGNQRTISVIRSTDNGGSFSPWGTIATNTNGGDLDNVYLLEVSKGNILAVFRNHDKNASGAYTHYRITVCQSTDGGKTWAFISQAVESSIQGQGLWEPFLRIGNDGKVQLTYSGELSTDNQETFRVVSSDGGKGWSAAVNLRIHSTSEKLRDGMQGIARAKDAQDGRDALIMVFETTRRGPGLFSVEYAVSYDDGASWGNRDVVYAPSASTKNAGSPQIAQVGDKGLVVAFMTDEDTASPNWPSLASIKVVVSVGLNGGKIAWGGKATVQGATSAWPGL</sequence>
<dbReference type="OrthoDB" id="2739686at2759"/>
<dbReference type="SUPFAM" id="SSF50939">
    <property type="entry name" value="Sialidases"/>
    <property type="match status" value="1"/>
</dbReference>
<keyword evidence="2" id="KW-1185">Reference proteome</keyword>
<organism evidence="1 2">
    <name type="scientific">Pseudomassariella vexata</name>
    <dbReference type="NCBI Taxonomy" id="1141098"/>
    <lineage>
        <taxon>Eukaryota</taxon>
        <taxon>Fungi</taxon>
        <taxon>Dikarya</taxon>
        <taxon>Ascomycota</taxon>
        <taxon>Pezizomycotina</taxon>
        <taxon>Sordariomycetes</taxon>
        <taxon>Xylariomycetidae</taxon>
        <taxon>Amphisphaeriales</taxon>
        <taxon>Pseudomassariaceae</taxon>
        <taxon>Pseudomassariella</taxon>
    </lineage>
</organism>
<dbReference type="InterPro" id="IPR036278">
    <property type="entry name" value="Sialidase_sf"/>
</dbReference>